<dbReference type="EMBL" id="CP000488">
    <property type="protein sequence ID" value="ABL02146.1"/>
    <property type="molecule type" value="Genomic_DNA"/>
</dbReference>
<dbReference type="eggNOG" id="COG1073">
    <property type="taxonomic scope" value="Bacteria"/>
</dbReference>
<dbReference type="Gene3D" id="3.40.50.1820">
    <property type="entry name" value="alpha/beta hydrolase"/>
    <property type="match status" value="1"/>
</dbReference>
<dbReference type="RefSeq" id="WP_011737771.1">
    <property type="nucleotide sequence ID" value="NC_008610.1"/>
</dbReference>
<reference evidence="1 2" key="1">
    <citation type="journal article" date="2007" name="Science">
        <title>The Calyptogena magnifica chemoautotrophic symbiont genome.</title>
        <authorList>
            <person name="Newton I.L.G."/>
            <person name="Woyke T."/>
            <person name="Auchtung T.A."/>
            <person name="Dilly G.F."/>
            <person name="Dutton R.J."/>
            <person name="Fisher M.C."/>
            <person name="Fontanez K.M."/>
            <person name="Lau E."/>
            <person name="Stewart F.J."/>
            <person name="Richardson P.M."/>
            <person name="Barry K.W."/>
            <person name="Saunders E."/>
            <person name="Detter J.C."/>
            <person name="Wu D."/>
            <person name="Eisen J.A."/>
            <person name="Cavanaugh C.M."/>
        </authorList>
    </citation>
    <scope>NUCLEOTIDE SEQUENCE [LARGE SCALE GENOMIC DNA]</scope>
    <source>
        <strain evidence="1 2">Cm</strain>
    </source>
</reference>
<proteinExistence type="predicted"/>
<name>A1AW39_RUTMC</name>
<dbReference type="Pfam" id="PF12048">
    <property type="entry name" value="DUF3530"/>
    <property type="match status" value="2"/>
</dbReference>
<organism evidence="1 2">
    <name type="scientific">Ruthia magnifica subsp. Calyptogena magnifica</name>
    <dbReference type="NCBI Taxonomy" id="413404"/>
    <lineage>
        <taxon>Bacteria</taxon>
        <taxon>Pseudomonadati</taxon>
        <taxon>Pseudomonadota</taxon>
        <taxon>Gammaproteobacteria</taxon>
        <taxon>Candidatus Pseudothioglobaceae</taxon>
        <taxon>Candidatus Ruthturnera</taxon>
    </lineage>
</organism>
<dbReference type="InterPro" id="IPR022529">
    <property type="entry name" value="DUF3530"/>
</dbReference>
<dbReference type="InterPro" id="IPR029058">
    <property type="entry name" value="AB_hydrolase_fold"/>
</dbReference>
<dbReference type="OrthoDB" id="9776279at2"/>
<dbReference type="KEGG" id="rma:Rmag_0376"/>
<dbReference type="Proteomes" id="UP000002587">
    <property type="component" value="Chromosome"/>
</dbReference>
<dbReference type="ESTHER" id="rutmc-a1aw39">
    <property type="family name" value="Duf_3530"/>
</dbReference>
<evidence type="ECO:0000313" key="2">
    <source>
        <dbReference type="Proteomes" id="UP000002587"/>
    </source>
</evidence>
<dbReference type="HOGENOM" id="CLU_1044833_0_0_6"/>
<dbReference type="STRING" id="413404.Rmag_0376"/>
<sequence>MLSKYLLVLIVLFSQVSIAFIPNILQLPELPMFGDFNPNQLRRNFNKFIGIEPDYAREARMVLQIEDAVLDGEVEYLTLKNKNQVFSIYIQSELDKSKGGVIILHNRGQHANWGDLIKPLRVGLAEKGWDTLSVQMPVLDKQAKYYDYVSIFPYAHERIEAAINFYKQLGIDNIILIGHSCGAHMSMSYIDKFGDDKFSAYVGIGMGATDYKQKMVKPFPLDKMHIPVLDVFSENDFASVIRLAKFRKVLVEATGNTHSAQLVIENAGHYYQEQGAAKNLTNQVGIWLDTL</sequence>
<gene>
    <name evidence="1" type="ordered locus">Rmag_0376</name>
</gene>
<protein>
    <recommendedName>
        <fullName evidence="3">DUF3530 family protein</fullName>
    </recommendedName>
</protein>
<evidence type="ECO:0000313" key="1">
    <source>
        <dbReference type="EMBL" id="ABL02146.1"/>
    </source>
</evidence>
<accession>A1AW39</accession>
<keyword evidence="2" id="KW-1185">Reference proteome</keyword>
<dbReference type="SUPFAM" id="SSF53474">
    <property type="entry name" value="alpha/beta-Hydrolases"/>
    <property type="match status" value="1"/>
</dbReference>
<dbReference type="AlphaFoldDB" id="A1AW39"/>
<evidence type="ECO:0008006" key="3">
    <source>
        <dbReference type="Google" id="ProtNLM"/>
    </source>
</evidence>